<dbReference type="PROSITE" id="PS50240">
    <property type="entry name" value="TRYPSIN_DOM"/>
    <property type="match status" value="1"/>
</dbReference>
<evidence type="ECO:0000256" key="1">
    <source>
        <dbReference type="ARBA" id="ARBA00004613"/>
    </source>
</evidence>
<dbReference type="GO" id="GO:0006508">
    <property type="term" value="P:proteolysis"/>
    <property type="evidence" value="ECO:0007669"/>
    <property type="project" value="UniProtKB-KW"/>
</dbReference>
<feature type="domain" description="Peptidase S1" evidence="6">
    <location>
        <begin position="1"/>
        <end position="51"/>
    </location>
</feature>
<dbReference type="PANTHER" id="PTHR24264">
    <property type="entry name" value="TRYPSIN-RELATED"/>
    <property type="match status" value="1"/>
</dbReference>
<keyword evidence="4" id="KW-0378">Hydrolase</keyword>
<sequence>GDSGGPMVCLRNGVWKAAGVVSWGYGCANAYLPGVYTDVSNYITWIQTVQQISNQPAKRDLLPTSGHSRHFVV</sequence>
<name>A0AAE1DBV2_9GAST</name>
<evidence type="ECO:0000313" key="7">
    <source>
        <dbReference type="EMBL" id="KAK3764776.1"/>
    </source>
</evidence>
<evidence type="ECO:0000256" key="2">
    <source>
        <dbReference type="ARBA" id="ARBA00022525"/>
    </source>
</evidence>
<feature type="non-terminal residue" evidence="7">
    <location>
        <position position="1"/>
    </location>
</feature>
<dbReference type="SUPFAM" id="SSF50494">
    <property type="entry name" value="Trypsin-like serine proteases"/>
    <property type="match status" value="1"/>
</dbReference>
<dbReference type="AlphaFoldDB" id="A0AAE1DBV2"/>
<evidence type="ECO:0000256" key="5">
    <source>
        <dbReference type="ARBA" id="ARBA00022825"/>
    </source>
</evidence>
<proteinExistence type="predicted"/>
<evidence type="ECO:0000256" key="4">
    <source>
        <dbReference type="ARBA" id="ARBA00022801"/>
    </source>
</evidence>
<dbReference type="InterPro" id="IPR001254">
    <property type="entry name" value="Trypsin_dom"/>
</dbReference>
<organism evidence="7 8">
    <name type="scientific">Elysia crispata</name>
    <name type="common">lettuce slug</name>
    <dbReference type="NCBI Taxonomy" id="231223"/>
    <lineage>
        <taxon>Eukaryota</taxon>
        <taxon>Metazoa</taxon>
        <taxon>Spiralia</taxon>
        <taxon>Lophotrochozoa</taxon>
        <taxon>Mollusca</taxon>
        <taxon>Gastropoda</taxon>
        <taxon>Heterobranchia</taxon>
        <taxon>Euthyneura</taxon>
        <taxon>Panpulmonata</taxon>
        <taxon>Sacoglossa</taxon>
        <taxon>Placobranchoidea</taxon>
        <taxon>Plakobranchidae</taxon>
        <taxon>Elysia</taxon>
    </lineage>
</organism>
<dbReference type="Proteomes" id="UP001283361">
    <property type="component" value="Unassembled WGS sequence"/>
</dbReference>
<dbReference type="GO" id="GO:0004252">
    <property type="term" value="F:serine-type endopeptidase activity"/>
    <property type="evidence" value="ECO:0007669"/>
    <property type="project" value="InterPro"/>
</dbReference>
<keyword evidence="2" id="KW-0964">Secreted</keyword>
<dbReference type="GO" id="GO:0005615">
    <property type="term" value="C:extracellular space"/>
    <property type="evidence" value="ECO:0007669"/>
    <property type="project" value="TreeGrafter"/>
</dbReference>
<evidence type="ECO:0000259" key="6">
    <source>
        <dbReference type="PROSITE" id="PS50240"/>
    </source>
</evidence>
<protein>
    <recommendedName>
        <fullName evidence="6">Peptidase S1 domain-containing protein</fullName>
    </recommendedName>
</protein>
<gene>
    <name evidence="7" type="ORF">RRG08_046416</name>
</gene>
<dbReference type="InterPro" id="IPR043504">
    <property type="entry name" value="Peptidase_S1_PA_chymotrypsin"/>
</dbReference>
<dbReference type="InterPro" id="IPR009003">
    <property type="entry name" value="Peptidase_S1_PA"/>
</dbReference>
<dbReference type="PANTHER" id="PTHR24264:SF65">
    <property type="entry name" value="SRCR DOMAIN-CONTAINING PROTEIN"/>
    <property type="match status" value="1"/>
</dbReference>
<dbReference type="EMBL" id="JAWDGP010004397">
    <property type="protein sequence ID" value="KAK3764776.1"/>
    <property type="molecule type" value="Genomic_DNA"/>
</dbReference>
<reference evidence="7" key="1">
    <citation type="journal article" date="2023" name="G3 (Bethesda)">
        <title>A reference genome for the long-term kleptoplast-retaining sea slug Elysia crispata morphotype clarki.</title>
        <authorList>
            <person name="Eastman K.E."/>
            <person name="Pendleton A.L."/>
            <person name="Shaikh M.A."/>
            <person name="Suttiyut T."/>
            <person name="Ogas R."/>
            <person name="Tomko P."/>
            <person name="Gavelis G."/>
            <person name="Widhalm J.R."/>
            <person name="Wisecaver J.H."/>
        </authorList>
    </citation>
    <scope>NUCLEOTIDE SEQUENCE</scope>
    <source>
        <strain evidence="7">ECLA1</strain>
    </source>
</reference>
<evidence type="ECO:0000256" key="3">
    <source>
        <dbReference type="ARBA" id="ARBA00022670"/>
    </source>
</evidence>
<accession>A0AAE1DBV2</accession>
<evidence type="ECO:0000313" key="8">
    <source>
        <dbReference type="Proteomes" id="UP001283361"/>
    </source>
</evidence>
<keyword evidence="8" id="KW-1185">Reference proteome</keyword>
<comment type="caution">
    <text evidence="7">The sequence shown here is derived from an EMBL/GenBank/DDBJ whole genome shotgun (WGS) entry which is preliminary data.</text>
</comment>
<comment type="subcellular location">
    <subcellularLocation>
        <location evidence="1">Secreted</location>
    </subcellularLocation>
</comment>
<dbReference type="Pfam" id="PF00089">
    <property type="entry name" value="Trypsin"/>
    <property type="match status" value="1"/>
</dbReference>
<dbReference type="InterPro" id="IPR050127">
    <property type="entry name" value="Serine_Proteases_S1"/>
</dbReference>
<dbReference type="Gene3D" id="2.40.10.10">
    <property type="entry name" value="Trypsin-like serine proteases"/>
    <property type="match status" value="1"/>
</dbReference>
<keyword evidence="3" id="KW-0645">Protease</keyword>
<keyword evidence="5" id="KW-0720">Serine protease</keyword>